<keyword evidence="4" id="KW-1185">Reference proteome</keyword>
<sequence>MKTIEIKGLILTNFKGIVKLKVNFQHNTDVFGANGTGKSTIYDAFLWLLFGKNAEEKKEFSIKNTVDTSLNRQDHEVEGFLNVDGDDITLKKIYKEKWVKKQGEEIAKYTGNETLYYYNEVPMNQKEFQAKVYSILDETVFKLITNPFALNSMKWPDRRTIITQMAGEFTNEQLAAGNPEYEALIANLTQGKTMEDYLKQIKASVKKSKDDLKLIPTRIDEVSKTKPQAYDFQNLKNLLSAKESELARIDESIQDKSKGLERILEANETAQRSASSLRSDISNIEFETRTKANNSVKVDTSVLDGLQTNLQNKKAELQTASNGLVTVKGLVTAKESDLKALEVTIQNKRNEWTNENGKVLTFEENSFCCPTCQRAFEESDIETRKTEMSNNFKTDKSNKLAEINRQGGLLATQKANLEKELADLKVRVANGETLIANLNTDIKTIESSIETETSKSSSATPVDIETIYAEMLAFNTDYSSKKLQLETVEKSILEVPKVDDAQLKEDRKAIVSDIDGIKTNLRNEDQLNTINARIDALKAEETRLAQEIAGVEKTQFLIERFEKDKMSAIEANVNSKFRIVKFKMFEDQVNGGENPACEILVNGVPFADANTASKINAGIDIISTLSKFYQVSAPVFIDGAESIHSIMDTESQLIRLVVSEPDSKIRIA</sequence>
<dbReference type="SUPFAM" id="SSF52540">
    <property type="entry name" value="P-loop containing nucleoside triphosphate hydrolases"/>
    <property type="match status" value="1"/>
</dbReference>
<reference evidence="3" key="1">
    <citation type="submission" date="2021-11" db="EMBL/GenBank/DDBJ databases">
        <title>Description of novel Flavobacterium species.</title>
        <authorList>
            <person name="Saticioglu I.B."/>
            <person name="Ay H."/>
            <person name="Altun S."/>
            <person name="Duman M."/>
        </authorList>
    </citation>
    <scope>NUCLEOTIDE SEQUENCE</scope>
    <source>
        <strain evidence="3">F-30</strain>
    </source>
</reference>
<dbReference type="Pfam" id="PF13476">
    <property type="entry name" value="AAA_23"/>
    <property type="match status" value="1"/>
</dbReference>
<name>A0ABS8MLI2_9FLAO</name>
<dbReference type="Proteomes" id="UP001430679">
    <property type="component" value="Unassembled WGS sequence"/>
</dbReference>
<dbReference type="InterPro" id="IPR038729">
    <property type="entry name" value="Rad50/SbcC_AAA"/>
</dbReference>
<keyword evidence="1" id="KW-0175">Coiled coil</keyword>
<evidence type="ECO:0000313" key="4">
    <source>
        <dbReference type="Proteomes" id="UP001430679"/>
    </source>
</evidence>
<comment type="caution">
    <text evidence="3">The sequence shown here is derived from an EMBL/GenBank/DDBJ whole genome shotgun (WGS) entry which is preliminary data.</text>
</comment>
<feature type="coiled-coil region" evidence="1">
    <location>
        <begin position="520"/>
        <end position="554"/>
    </location>
</feature>
<gene>
    <name evidence="3" type="ORF">LNP81_25340</name>
</gene>
<evidence type="ECO:0000313" key="3">
    <source>
        <dbReference type="EMBL" id="MCC9066327.1"/>
    </source>
</evidence>
<proteinExistence type="predicted"/>
<protein>
    <submittedName>
        <fullName evidence="3">AAA family ATPase</fullName>
    </submittedName>
</protein>
<feature type="domain" description="Rad50/SbcC-type AAA" evidence="2">
    <location>
        <begin position="10"/>
        <end position="257"/>
    </location>
</feature>
<organism evidence="3 4">
    <name type="scientific">Flavobacterium piscisymbiosum</name>
    <dbReference type="NCBI Taxonomy" id="2893753"/>
    <lineage>
        <taxon>Bacteria</taxon>
        <taxon>Pseudomonadati</taxon>
        <taxon>Bacteroidota</taxon>
        <taxon>Flavobacteriia</taxon>
        <taxon>Flavobacteriales</taxon>
        <taxon>Flavobacteriaceae</taxon>
        <taxon>Flavobacterium</taxon>
    </lineage>
</organism>
<dbReference type="Gene3D" id="3.40.50.300">
    <property type="entry name" value="P-loop containing nucleotide triphosphate hydrolases"/>
    <property type="match status" value="1"/>
</dbReference>
<dbReference type="PANTHER" id="PTHR32114">
    <property type="entry name" value="ABC TRANSPORTER ABCH.3"/>
    <property type="match status" value="1"/>
</dbReference>
<dbReference type="PANTHER" id="PTHR32114:SF2">
    <property type="entry name" value="ABC TRANSPORTER ABCH.3"/>
    <property type="match status" value="1"/>
</dbReference>
<dbReference type="EMBL" id="JAJJMM010000001">
    <property type="protein sequence ID" value="MCC9066327.1"/>
    <property type="molecule type" value="Genomic_DNA"/>
</dbReference>
<feature type="coiled-coil region" evidence="1">
    <location>
        <begin position="303"/>
        <end position="351"/>
    </location>
</feature>
<evidence type="ECO:0000256" key="1">
    <source>
        <dbReference type="SAM" id="Coils"/>
    </source>
</evidence>
<accession>A0ABS8MLI2</accession>
<dbReference type="RefSeq" id="WP_230040194.1">
    <property type="nucleotide sequence ID" value="NZ_JAJJMM010000001.1"/>
</dbReference>
<evidence type="ECO:0000259" key="2">
    <source>
        <dbReference type="Pfam" id="PF13476"/>
    </source>
</evidence>
<dbReference type="InterPro" id="IPR027417">
    <property type="entry name" value="P-loop_NTPase"/>
</dbReference>